<keyword evidence="9" id="KW-1185">Reference proteome</keyword>
<dbReference type="Pfam" id="PF00732">
    <property type="entry name" value="GMC_oxred_N"/>
    <property type="match status" value="1"/>
</dbReference>
<dbReference type="GO" id="GO:0016614">
    <property type="term" value="F:oxidoreductase activity, acting on CH-OH group of donors"/>
    <property type="evidence" value="ECO:0007669"/>
    <property type="project" value="InterPro"/>
</dbReference>
<dbReference type="InterPro" id="IPR012132">
    <property type="entry name" value="GMC_OxRdtase"/>
</dbReference>
<dbReference type="SUPFAM" id="SSF54373">
    <property type="entry name" value="FAD-linked reductases, C-terminal domain"/>
    <property type="match status" value="1"/>
</dbReference>
<proteinExistence type="inferred from homology"/>
<evidence type="ECO:0000256" key="5">
    <source>
        <dbReference type="PIRSR" id="PIRSR000137-2"/>
    </source>
</evidence>
<evidence type="ECO:0000256" key="2">
    <source>
        <dbReference type="ARBA" id="ARBA00010790"/>
    </source>
</evidence>
<comment type="similarity">
    <text evidence="2">Belongs to the GMC oxidoreductase family.</text>
</comment>
<sequence length="575" mass="64019">MVAITSFLAVIACSAENFKQSETYDFIIVGAGSAGSVVANRLSEIPCVSVLLLEAGESPPLVTDIPGIWPDLWRTDIDWKYETVPQKETAASQKNNQLIYPRGKTLGGTSVLNGMLYTRCSRKDYDGWAAQGALGWSSEDVWPYFYKLEDNQDKEYLETGYHVRGGPQSAEKIKYHPEIEFPLREAAEKLGFEFIDANGNTQSKVYDYQATIKNGQRSSTAKSYLVPAENRTNLNIVTNAFVKKILLENGRAVGVVFDRKGTTYEVRASKEVVLSAGAINTPQLLMLSGIGPQKHLEDLNIPLIKDLPVGENLQDHGTVPLFYSVDQSIPSITQKLKDPLNVQRYIQNRTGPIAYTLQFKLVPKTKGAKFPKFELYFQELLASILKPLGIKEEVYNEVYAPFENLTSFLCSSEVLQPKSRGTVKLKSSDPYDHPLIDPNFLENPQDIEDTVEGLKACNSIITGDAMQKIHSKRYSIPHPECKEFPIESDNYYRCLTHSLILTVYHPVGTAKMGHPDDPTTVVDHQLRVKGIEGLRVVDASIMPTLPSGNTNVPTIMIGEKASDIIKNTLMCDYNP</sequence>
<dbReference type="Pfam" id="PF05199">
    <property type="entry name" value="GMC_oxred_C"/>
    <property type="match status" value="1"/>
</dbReference>
<feature type="binding site" evidence="5">
    <location>
        <position position="242"/>
    </location>
    <ligand>
        <name>FAD</name>
        <dbReference type="ChEBI" id="CHEBI:57692"/>
    </ligand>
</feature>
<dbReference type="InterPro" id="IPR007867">
    <property type="entry name" value="GMC_OxRtase_C"/>
</dbReference>
<accession>A0AAV6U4X4</accession>
<dbReference type="SUPFAM" id="SSF51905">
    <property type="entry name" value="FAD/NAD(P)-binding domain"/>
    <property type="match status" value="1"/>
</dbReference>
<dbReference type="InterPro" id="IPR000172">
    <property type="entry name" value="GMC_OxRdtase_N"/>
</dbReference>
<name>A0AAV6U4X4_9ARAC</name>
<organism evidence="8 9">
    <name type="scientific">Oedothorax gibbosus</name>
    <dbReference type="NCBI Taxonomy" id="931172"/>
    <lineage>
        <taxon>Eukaryota</taxon>
        <taxon>Metazoa</taxon>
        <taxon>Ecdysozoa</taxon>
        <taxon>Arthropoda</taxon>
        <taxon>Chelicerata</taxon>
        <taxon>Arachnida</taxon>
        <taxon>Araneae</taxon>
        <taxon>Araneomorphae</taxon>
        <taxon>Entelegynae</taxon>
        <taxon>Araneoidea</taxon>
        <taxon>Linyphiidae</taxon>
        <taxon>Erigoninae</taxon>
        <taxon>Oedothorax</taxon>
    </lineage>
</organism>
<protein>
    <recommendedName>
        <fullName evidence="7">Glucose-methanol-choline oxidoreductase N-terminal domain-containing protein</fullName>
    </recommendedName>
</protein>
<comment type="caution">
    <text evidence="8">The sequence shown here is derived from an EMBL/GenBank/DDBJ whole genome shotgun (WGS) entry which is preliminary data.</text>
</comment>
<evidence type="ECO:0000256" key="3">
    <source>
        <dbReference type="ARBA" id="ARBA00022630"/>
    </source>
</evidence>
<dbReference type="Proteomes" id="UP000827092">
    <property type="component" value="Unassembled WGS sequence"/>
</dbReference>
<evidence type="ECO:0000313" key="8">
    <source>
        <dbReference type="EMBL" id="KAG8178923.1"/>
    </source>
</evidence>
<dbReference type="PIRSF" id="PIRSF000137">
    <property type="entry name" value="Alcohol_oxidase"/>
    <property type="match status" value="1"/>
</dbReference>
<dbReference type="InterPro" id="IPR036188">
    <property type="entry name" value="FAD/NAD-bd_sf"/>
</dbReference>
<evidence type="ECO:0000256" key="4">
    <source>
        <dbReference type="ARBA" id="ARBA00022827"/>
    </source>
</evidence>
<keyword evidence="3" id="KW-0285">Flavoprotein</keyword>
<keyword evidence="6" id="KW-0732">Signal</keyword>
<comment type="cofactor">
    <cofactor evidence="1 5">
        <name>FAD</name>
        <dbReference type="ChEBI" id="CHEBI:57692"/>
    </cofactor>
</comment>
<dbReference type="GO" id="GO:0050660">
    <property type="term" value="F:flavin adenine dinucleotide binding"/>
    <property type="evidence" value="ECO:0007669"/>
    <property type="project" value="InterPro"/>
</dbReference>
<dbReference type="PROSITE" id="PS00624">
    <property type="entry name" value="GMC_OXRED_2"/>
    <property type="match status" value="1"/>
</dbReference>
<dbReference type="EMBL" id="JAFNEN010000659">
    <property type="protein sequence ID" value="KAG8178923.1"/>
    <property type="molecule type" value="Genomic_DNA"/>
</dbReference>
<keyword evidence="4 5" id="KW-0274">FAD</keyword>
<evidence type="ECO:0000313" key="9">
    <source>
        <dbReference type="Proteomes" id="UP000827092"/>
    </source>
</evidence>
<evidence type="ECO:0000256" key="1">
    <source>
        <dbReference type="ARBA" id="ARBA00001974"/>
    </source>
</evidence>
<feature type="binding site" evidence="5">
    <location>
        <position position="109"/>
    </location>
    <ligand>
        <name>FAD</name>
        <dbReference type="ChEBI" id="CHEBI:57692"/>
    </ligand>
</feature>
<dbReference type="Gene3D" id="3.30.560.10">
    <property type="entry name" value="Glucose Oxidase, domain 3"/>
    <property type="match status" value="1"/>
</dbReference>
<gene>
    <name evidence="8" type="ORF">JTE90_014129</name>
</gene>
<evidence type="ECO:0000256" key="6">
    <source>
        <dbReference type="SAM" id="SignalP"/>
    </source>
</evidence>
<feature type="signal peptide" evidence="6">
    <location>
        <begin position="1"/>
        <end position="15"/>
    </location>
</feature>
<dbReference type="AlphaFoldDB" id="A0AAV6U4X4"/>
<feature type="domain" description="Glucose-methanol-choline oxidoreductase N-terminal" evidence="7">
    <location>
        <begin position="277"/>
        <end position="291"/>
    </location>
</feature>
<dbReference type="PANTHER" id="PTHR11552:SF147">
    <property type="entry name" value="CHOLINE DEHYDROGENASE, MITOCHONDRIAL"/>
    <property type="match status" value="1"/>
</dbReference>
<reference evidence="8 9" key="1">
    <citation type="journal article" date="2022" name="Nat. Ecol. Evol.">
        <title>A masculinizing supergene underlies an exaggerated male reproductive morph in a spider.</title>
        <authorList>
            <person name="Hendrickx F."/>
            <person name="De Corte Z."/>
            <person name="Sonet G."/>
            <person name="Van Belleghem S.M."/>
            <person name="Kostlbacher S."/>
            <person name="Vangestel C."/>
        </authorList>
    </citation>
    <scope>NUCLEOTIDE SEQUENCE [LARGE SCALE GENOMIC DNA]</scope>
    <source>
        <strain evidence="8">W744_W776</strain>
    </source>
</reference>
<dbReference type="PANTHER" id="PTHR11552">
    <property type="entry name" value="GLUCOSE-METHANOL-CHOLINE GMC OXIDOREDUCTASE"/>
    <property type="match status" value="1"/>
</dbReference>
<evidence type="ECO:0000259" key="7">
    <source>
        <dbReference type="PROSITE" id="PS00624"/>
    </source>
</evidence>
<feature type="chain" id="PRO_5043596770" description="Glucose-methanol-choline oxidoreductase N-terminal domain-containing protein" evidence="6">
    <location>
        <begin position="16"/>
        <end position="575"/>
    </location>
</feature>
<dbReference type="Gene3D" id="3.50.50.60">
    <property type="entry name" value="FAD/NAD(P)-binding domain"/>
    <property type="match status" value="1"/>
</dbReference>